<evidence type="ECO:0000256" key="1">
    <source>
        <dbReference type="ARBA" id="ARBA00005080"/>
    </source>
</evidence>
<sequence length="303" mass="32464">MTREELSASSSSDSEVFPAAPASPTTSRAGDERLRAAVHQLIGLIGDTDLTREGLKATPSRVAKAWRDCTRGQKLDIRRAVGGGLFQEEAVHRGHSGLVCVYNIHFASTSEHNLLPFFGVCHVGYFPANGVVLGLSKAARLADQLSKKLQSQQCFTQDLLACLVQQLQPFGVAVCVVAQHLGADAAGRQVSTAGYGAMQEGSAGMQEFLCALRLKRCLPPEDGAVPHHCVSSPLGPHRVYSRFGKGGTVRLPDSGSQAGSHEEEASQLQSLQMQEAVDTILQEIGEDTFRQGLAGSINRYIRL</sequence>
<keyword evidence="10" id="KW-1185">Reference proteome</keyword>
<protein>
    <recommendedName>
        <fullName evidence="4">GTP cyclohydrolase 1</fullName>
        <ecNumber evidence="3">3.5.4.16</ecNumber>
    </recommendedName>
    <alternativeName>
        <fullName evidence="6">GTP cyclohydrolase I</fullName>
    </alternativeName>
</protein>
<dbReference type="GO" id="GO:0005525">
    <property type="term" value="F:GTP binding"/>
    <property type="evidence" value="ECO:0007669"/>
    <property type="project" value="TreeGrafter"/>
</dbReference>
<dbReference type="Gene3D" id="3.30.1130.10">
    <property type="match status" value="1"/>
</dbReference>
<evidence type="ECO:0000256" key="3">
    <source>
        <dbReference type="ARBA" id="ARBA00012715"/>
    </source>
</evidence>
<gene>
    <name evidence="9" type="ORF">WJX73_003130</name>
</gene>
<name>A0AAW1NVN3_9CHLO</name>
<feature type="domain" description="GTP cyclohydrolase I" evidence="8">
    <location>
        <begin position="36"/>
        <end position="190"/>
    </location>
</feature>
<dbReference type="GO" id="GO:0008270">
    <property type="term" value="F:zinc ion binding"/>
    <property type="evidence" value="ECO:0007669"/>
    <property type="project" value="TreeGrafter"/>
</dbReference>
<organism evidence="9 10">
    <name type="scientific">Symbiochloris irregularis</name>
    <dbReference type="NCBI Taxonomy" id="706552"/>
    <lineage>
        <taxon>Eukaryota</taxon>
        <taxon>Viridiplantae</taxon>
        <taxon>Chlorophyta</taxon>
        <taxon>core chlorophytes</taxon>
        <taxon>Trebouxiophyceae</taxon>
        <taxon>Trebouxiales</taxon>
        <taxon>Trebouxiaceae</taxon>
        <taxon>Symbiochloris</taxon>
    </lineage>
</organism>
<evidence type="ECO:0000259" key="8">
    <source>
        <dbReference type="Pfam" id="PF01227"/>
    </source>
</evidence>
<dbReference type="EC" id="3.5.4.16" evidence="3"/>
<feature type="region of interest" description="Disordered" evidence="7">
    <location>
        <begin position="1"/>
        <end position="31"/>
    </location>
</feature>
<dbReference type="InterPro" id="IPR043133">
    <property type="entry name" value="GTP-CH-I_C/QueF"/>
</dbReference>
<reference evidence="9 10" key="1">
    <citation type="journal article" date="2024" name="Nat. Commun.">
        <title>Phylogenomics reveals the evolutionary origins of lichenization in chlorophyte algae.</title>
        <authorList>
            <person name="Puginier C."/>
            <person name="Libourel C."/>
            <person name="Otte J."/>
            <person name="Skaloud P."/>
            <person name="Haon M."/>
            <person name="Grisel S."/>
            <person name="Petersen M."/>
            <person name="Berrin J.G."/>
            <person name="Delaux P.M."/>
            <person name="Dal Grande F."/>
            <person name="Keller J."/>
        </authorList>
    </citation>
    <scope>NUCLEOTIDE SEQUENCE [LARGE SCALE GENOMIC DNA]</scope>
    <source>
        <strain evidence="9 10">SAG 2036</strain>
    </source>
</reference>
<dbReference type="InterPro" id="IPR020602">
    <property type="entry name" value="GTP_CycHdrlase_I_dom"/>
</dbReference>
<evidence type="ECO:0000256" key="6">
    <source>
        <dbReference type="ARBA" id="ARBA00030854"/>
    </source>
</evidence>
<comment type="similarity">
    <text evidence="2">Belongs to the GTP cyclohydrolase I family.</text>
</comment>
<dbReference type="PANTHER" id="PTHR11109">
    <property type="entry name" value="GTP CYCLOHYDROLASE I"/>
    <property type="match status" value="1"/>
</dbReference>
<dbReference type="GO" id="GO:0003934">
    <property type="term" value="F:GTP cyclohydrolase I activity"/>
    <property type="evidence" value="ECO:0007669"/>
    <property type="project" value="UniProtKB-EC"/>
</dbReference>
<accession>A0AAW1NVN3</accession>
<dbReference type="Proteomes" id="UP001465755">
    <property type="component" value="Unassembled WGS sequence"/>
</dbReference>
<keyword evidence="5" id="KW-0378">Hydrolase</keyword>
<dbReference type="GO" id="GO:0046654">
    <property type="term" value="P:tetrahydrofolate biosynthetic process"/>
    <property type="evidence" value="ECO:0007669"/>
    <property type="project" value="InterPro"/>
</dbReference>
<comment type="caution">
    <text evidence="9">The sequence shown here is derived from an EMBL/GenBank/DDBJ whole genome shotgun (WGS) entry which is preliminary data.</text>
</comment>
<dbReference type="Pfam" id="PF01227">
    <property type="entry name" value="GTP_cyclohydroI"/>
    <property type="match status" value="1"/>
</dbReference>
<evidence type="ECO:0000256" key="2">
    <source>
        <dbReference type="ARBA" id="ARBA00008085"/>
    </source>
</evidence>
<dbReference type="GO" id="GO:0005737">
    <property type="term" value="C:cytoplasm"/>
    <property type="evidence" value="ECO:0007669"/>
    <property type="project" value="TreeGrafter"/>
</dbReference>
<dbReference type="EMBL" id="JALJOQ010000081">
    <property type="protein sequence ID" value="KAK9800740.1"/>
    <property type="molecule type" value="Genomic_DNA"/>
</dbReference>
<evidence type="ECO:0000313" key="9">
    <source>
        <dbReference type="EMBL" id="KAK9800740.1"/>
    </source>
</evidence>
<feature type="compositionally biased region" description="Low complexity" evidence="7">
    <location>
        <begin position="7"/>
        <end position="27"/>
    </location>
</feature>
<dbReference type="AlphaFoldDB" id="A0AAW1NVN3"/>
<dbReference type="PANTHER" id="PTHR11109:SF7">
    <property type="entry name" value="GTP CYCLOHYDROLASE 1"/>
    <property type="match status" value="1"/>
</dbReference>
<dbReference type="GO" id="GO:0006729">
    <property type="term" value="P:tetrahydrobiopterin biosynthetic process"/>
    <property type="evidence" value="ECO:0007669"/>
    <property type="project" value="TreeGrafter"/>
</dbReference>
<dbReference type="SUPFAM" id="SSF55620">
    <property type="entry name" value="Tetrahydrobiopterin biosynthesis enzymes-like"/>
    <property type="match status" value="1"/>
</dbReference>
<comment type="pathway">
    <text evidence="1">Cofactor biosynthesis; 7,8-dihydroneopterin triphosphate biosynthesis; 7,8-dihydroneopterin triphosphate from GTP: step 1/1.</text>
</comment>
<evidence type="ECO:0000256" key="4">
    <source>
        <dbReference type="ARBA" id="ARBA00017272"/>
    </source>
</evidence>
<evidence type="ECO:0000256" key="5">
    <source>
        <dbReference type="ARBA" id="ARBA00022801"/>
    </source>
</evidence>
<proteinExistence type="inferred from homology"/>
<dbReference type="InterPro" id="IPR043134">
    <property type="entry name" value="GTP-CH-I_N"/>
</dbReference>
<evidence type="ECO:0000313" key="10">
    <source>
        <dbReference type="Proteomes" id="UP001465755"/>
    </source>
</evidence>
<dbReference type="Gene3D" id="1.10.286.10">
    <property type="match status" value="2"/>
</dbReference>
<dbReference type="InterPro" id="IPR001474">
    <property type="entry name" value="GTP_CycHdrlase_I"/>
</dbReference>
<evidence type="ECO:0000256" key="7">
    <source>
        <dbReference type="SAM" id="MobiDB-lite"/>
    </source>
</evidence>